<feature type="domain" description="Opine dehydrogenase" evidence="1">
    <location>
        <begin position="247"/>
        <end position="410"/>
    </location>
</feature>
<dbReference type="SUPFAM" id="SSF51735">
    <property type="entry name" value="NAD(P)-binding Rossmann-fold domains"/>
    <property type="match status" value="1"/>
</dbReference>
<dbReference type="InterPro" id="IPR051729">
    <property type="entry name" value="Opine/Lysopine_DH"/>
</dbReference>
<dbReference type="PANTHER" id="PTHR38015:SF1">
    <property type="entry name" value="OPINE DEHYDROGENASE DOMAIN-CONTAINING PROTEIN"/>
    <property type="match status" value="1"/>
</dbReference>
<evidence type="ECO:0000259" key="1">
    <source>
        <dbReference type="Pfam" id="PF02317"/>
    </source>
</evidence>
<dbReference type="GO" id="GO:0016491">
    <property type="term" value="F:oxidoreductase activity"/>
    <property type="evidence" value="ECO:0007669"/>
    <property type="project" value="InterPro"/>
</dbReference>
<dbReference type="EMBL" id="HBGA01044933">
    <property type="protein sequence ID" value="CAD9005287.1"/>
    <property type="molecule type" value="Transcribed_RNA"/>
</dbReference>
<dbReference type="InterPro" id="IPR036291">
    <property type="entry name" value="NAD(P)-bd_dom_sf"/>
</dbReference>
<evidence type="ECO:0000313" key="2">
    <source>
        <dbReference type="EMBL" id="CAD9005287.1"/>
    </source>
</evidence>
<dbReference type="InterPro" id="IPR003421">
    <property type="entry name" value="Opine_DH"/>
</dbReference>
<dbReference type="AlphaFoldDB" id="A0A7S1I9B2"/>
<gene>
    <name evidence="2" type="ORF">EGYM00392_LOCUS16374</name>
</gene>
<dbReference type="InterPro" id="IPR013328">
    <property type="entry name" value="6PGD_dom2"/>
</dbReference>
<dbReference type="InterPro" id="IPR008927">
    <property type="entry name" value="6-PGluconate_DH-like_C_sf"/>
</dbReference>
<dbReference type="Gene3D" id="3.40.50.720">
    <property type="entry name" value="NAD(P)-binding Rossmann-like Domain"/>
    <property type="match status" value="1"/>
</dbReference>
<sequence length="447" mass="49379">MSDDRDYLVKHSIPQVINDLVTALVKDRPPHAVPYMTEWFTKKAVFERPKVPLTPLIKKVCIVGGGNAAQAFANILPSHGVACNMWCGFGDEAERISAGINSQGGMKVHWSDGSVTLGKPDKISKDPGEVVPECNVLIMPLPSFAYPSVLTDLKPHLKPGMYIGITPGQGGFDWVARTVLGEELMKSVIFFAIMPMPLNCRITDFGKQVHVQVLKKKYRVGALPAAKTQECCDITASLFQAETTALPHLLTATMYPINAIIHPQRVFRICQPWRPGNYLPENPLFYEAMDEGSAGLMDAVNTELQMIAEKIKELSGVDLEIPHIKDFLGWVYEDDKPDLTSTKTFFATCSAYKGFRSPLKQVEGKGWVPDFENRYFTEDIPLGLCIYKGIADIVGEKTPAMDMVMYWAQAGMGKEYIVNGKLTGKDVASSNAPQRFGVTTLDQLLGK</sequence>
<dbReference type="SUPFAM" id="SSF47391">
    <property type="entry name" value="Dimerization-anchoring domain of cAMP-dependent PK regulatory subunit"/>
    <property type="match status" value="1"/>
</dbReference>
<reference evidence="2" key="1">
    <citation type="submission" date="2021-01" db="EMBL/GenBank/DDBJ databases">
        <authorList>
            <person name="Corre E."/>
            <person name="Pelletier E."/>
            <person name="Niang G."/>
            <person name="Scheremetjew M."/>
            <person name="Finn R."/>
            <person name="Kale V."/>
            <person name="Holt S."/>
            <person name="Cochrane G."/>
            <person name="Meng A."/>
            <person name="Brown T."/>
            <person name="Cohen L."/>
        </authorList>
    </citation>
    <scope>NUCLEOTIDE SEQUENCE</scope>
    <source>
        <strain evidence="2">NIES-381</strain>
    </source>
</reference>
<dbReference type="PANTHER" id="PTHR38015">
    <property type="entry name" value="BLR6086 PROTEIN"/>
    <property type="match status" value="1"/>
</dbReference>
<organism evidence="2">
    <name type="scientific">Eutreptiella gymnastica</name>
    <dbReference type="NCBI Taxonomy" id="73025"/>
    <lineage>
        <taxon>Eukaryota</taxon>
        <taxon>Discoba</taxon>
        <taxon>Euglenozoa</taxon>
        <taxon>Euglenida</taxon>
        <taxon>Spirocuta</taxon>
        <taxon>Euglenophyceae</taxon>
        <taxon>Eutreptiales</taxon>
        <taxon>Eutreptiaceae</taxon>
        <taxon>Eutreptiella</taxon>
    </lineage>
</organism>
<accession>A0A7S1I9B2</accession>
<proteinExistence type="predicted"/>
<dbReference type="Pfam" id="PF02317">
    <property type="entry name" value="Octopine_DH"/>
    <property type="match status" value="1"/>
</dbReference>
<dbReference type="Gene3D" id="1.10.1040.10">
    <property type="entry name" value="N-(1-d-carboxylethyl)-l-norvaline Dehydrogenase, domain 2"/>
    <property type="match status" value="1"/>
</dbReference>
<dbReference type="CDD" id="cd22961">
    <property type="entry name" value="DD_TEX55-like"/>
    <property type="match status" value="1"/>
</dbReference>
<name>A0A7S1I9B2_9EUGL</name>
<dbReference type="SUPFAM" id="SSF48179">
    <property type="entry name" value="6-phosphogluconate dehydrogenase C-terminal domain-like"/>
    <property type="match status" value="1"/>
</dbReference>
<protein>
    <recommendedName>
        <fullName evidence="1">Opine dehydrogenase domain-containing protein</fullName>
    </recommendedName>
</protein>